<accession>A0ABM3JX48</accession>
<dbReference type="GeneID" id="105229492"/>
<name>A0ABM3JX48_BACDO</name>
<dbReference type="InterPro" id="IPR043502">
    <property type="entry name" value="DNA/RNA_pol_sf"/>
</dbReference>
<dbReference type="InterPro" id="IPR036397">
    <property type="entry name" value="RNaseH_sf"/>
</dbReference>
<evidence type="ECO:0000313" key="2">
    <source>
        <dbReference type="Proteomes" id="UP001652620"/>
    </source>
</evidence>
<dbReference type="Gene3D" id="3.30.420.10">
    <property type="entry name" value="Ribonuclease H-like superfamily/Ribonuclease H"/>
    <property type="match status" value="1"/>
</dbReference>
<gene>
    <name evidence="3" type="primary">LOC105229492</name>
</gene>
<dbReference type="Pfam" id="PF05380">
    <property type="entry name" value="Peptidase_A17"/>
    <property type="match status" value="1"/>
</dbReference>
<dbReference type="SUPFAM" id="SSF56672">
    <property type="entry name" value="DNA/RNA polymerases"/>
    <property type="match status" value="1"/>
</dbReference>
<dbReference type="InterPro" id="IPR005312">
    <property type="entry name" value="DUF1759"/>
</dbReference>
<dbReference type="RefSeq" id="XP_049313803.1">
    <property type="nucleotide sequence ID" value="XM_049457846.1"/>
</dbReference>
<dbReference type="InterPro" id="IPR012337">
    <property type="entry name" value="RNaseH-like_sf"/>
</dbReference>
<evidence type="ECO:0000313" key="3">
    <source>
        <dbReference type="RefSeq" id="XP_049313803.1"/>
    </source>
</evidence>
<sequence>MPDLRNLDGAVIDDSVIPFTGAHTNYVEPPLNVDNAITGTQSSIQSSMSNINTTQINFSPIFSTNVAATTMITSAQYSSHGLYGISSHSSLPFGSGGVDMAMNQPTAYAGLPKEHNHVGLYNKLPSVVGGPQMNSTFAHSSACVFGQSQHVPMSSVYTSTYGGSVFQNAQLPRVTSLVNGDGCSAATQYNPFSPARNYFGQPQGGFAPVNDSTWRQVQNSSDVSLNPSHIASRQAISKDLPPFSGRPEEWPLFITNYEQSTERCGFSEQENLIRLQKSLRGAALEAVQGKLMMPSTVHLAIETLRMLFGRPDVIHNTLQRKLRQMPAVRTDRLNTLIDLALGVQNYRATMQALGLNDYLNDPMLINELLSKLPGDMKLDWGRRRMTISRVDVVAFDESLFALASCASQVTPLNETSGNAAEEKVLGKSNRQRVFVHDEIPKELSPTKTRNEETKHSIACSLCGKEHNLADCPNFLTKSRNERWQLIKDKRLCIRCFKSHMVRRCTSKQVCGVDGCRMVHNPLLHSQNAAVKTSRVNTILVHQRKFRRAIFRYIPVILYGPKATVEIFALIDEGASCTLMDSKLAEQLGLDGPGEDLCLRWTGDITQQEVNSKVLNCEISAREKNSRRYRMHNIRTITDLELPQQTLNADTLNEHKHLKSLPILPYTDCKARLLIGLDNTAKLCVPVEVSQAEGDDLIAARCKIGWSVYGQDKSAYQPDENLLHVCTCTKYDQLDNLMKAYFSIDSVGINPVLKPLRSRADERAYHIMEKTVLYDASVKKWETGLLWKYDHIDLPDSYRMAYNRLQCLEKKMEKSPDLKQYLVGKLNDYLEKGYIRKLKVEEISKGGKSWFIPIFTIENVKKNKLRIVWDEEAKKTLPNAVATIVENTFVDDWLHSMDDEEEMIRLATDVRFIHCEGGFEMRNWLSNSKRVLQALSSKHEPANKCFIEPGSELQKVLGMWWLPTSDELTFVHRFKPDIFNESTFPTKRQMLRVMMTIFDPLGLLGFIVIKAKMILQDVWRSGVTWDEPVHDKERSAWWQWLRKLRCIDKIRIPRCYTFANRSSDNQLHIFVDASISAYAAVAFLRSSMGDKVHCCLVASKTRVAPLKPLSVPRLELMAAILGLRLAKFIRKELSIQINRRIFWCDSKDVLYWIRSDARKFNQFVAVRIGEILEDSQINEWRWVPTKDNVADDGTKWYNNMELNSSGRWLTGPEFLILSETLWPTSEFKEPQAVAETIQHVTIDSSKDIGDTQPDPTRFSKWEKLRAVQMCVLRFLRLTMKNTARNPVTQTIISDSTCTSAELLLFRKCQEECYGAEFDQIKKGALGLLRVKGRIEEARGVTTDLKQPIILPRNNIVTHLVTDFYHRKFHHHHNEIVVNEMRQRFCINGLRALVRMISKVCQQCRNRRATPNPPEMGKLPPERLASFTDPSAYTGVDYFGPFDVTIGRRHEKRWGVVFTCMTIRAVHIEISSSLSTDSFLLVLKLFISRRGVPRRIFSDNGTNFRGASRILADEIEKISSGTLIEKYPEIEWTFIPPASPHMGGVWERMVRSIKSVLMDILPKEGLREEVLRATLADVENIINMRPLTYVPLESYDSEALTPNHFLLGNSSGIREKGDCDVTNPSLLNKKFRTSVMDVTKGSDGQIKSAVIKTFNGLITRPVVKLARLDLKVNPTSEHGDHGGGNVSAQQP</sequence>
<dbReference type="PANTHER" id="PTHR47331:SF4">
    <property type="entry name" value="PEPTIDASE S1 DOMAIN-CONTAINING PROTEIN"/>
    <property type="match status" value="1"/>
</dbReference>
<protein>
    <submittedName>
        <fullName evidence="3">Uncharacterized protein LOC105229492</fullName>
    </submittedName>
</protein>
<dbReference type="InterPro" id="IPR008042">
    <property type="entry name" value="Retrotrans_Pao"/>
</dbReference>
<dbReference type="SUPFAM" id="SSF53098">
    <property type="entry name" value="Ribonuclease H-like"/>
    <property type="match status" value="1"/>
</dbReference>
<dbReference type="Proteomes" id="UP001652620">
    <property type="component" value="Chromosome 5"/>
</dbReference>
<feature type="domain" description="Integrase catalytic" evidence="1">
    <location>
        <begin position="1424"/>
        <end position="1608"/>
    </location>
</feature>
<dbReference type="PROSITE" id="PS50994">
    <property type="entry name" value="INTEGRASE"/>
    <property type="match status" value="1"/>
</dbReference>
<dbReference type="PANTHER" id="PTHR47331">
    <property type="entry name" value="PHD-TYPE DOMAIN-CONTAINING PROTEIN"/>
    <property type="match status" value="1"/>
</dbReference>
<reference evidence="3" key="1">
    <citation type="submission" date="2025-08" db="UniProtKB">
        <authorList>
            <consortium name="RefSeq"/>
        </authorList>
    </citation>
    <scope>IDENTIFICATION</scope>
    <source>
        <tissue evidence="3">Adult</tissue>
    </source>
</reference>
<dbReference type="Pfam" id="PF03564">
    <property type="entry name" value="DUF1759"/>
    <property type="match status" value="1"/>
</dbReference>
<keyword evidence="2" id="KW-1185">Reference proteome</keyword>
<evidence type="ECO:0000259" key="1">
    <source>
        <dbReference type="PROSITE" id="PS50994"/>
    </source>
</evidence>
<proteinExistence type="predicted"/>
<organism evidence="2 3">
    <name type="scientific">Bactrocera dorsalis</name>
    <name type="common">Oriental fruit fly</name>
    <name type="synonym">Dacus dorsalis</name>
    <dbReference type="NCBI Taxonomy" id="27457"/>
    <lineage>
        <taxon>Eukaryota</taxon>
        <taxon>Metazoa</taxon>
        <taxon>Ecdysozoa</taxon>
        <taxon>Arthropoda</taxon>
        <taxon>Hexapoda</taxon>
        <taxon>Insecta</taxon>
        <taxon>Pterygota</taxon>
        <taxon>Neoptera</taxon>
        <taxon>Endopterygota</taxon>
        <taxon>Diptera</taxon>
        <taxon>Brachycera</taxon>
        <taxon>Muscomorpha</taxon>
        <taxon>Tephritoidea</taxon>
        <taxon>Tephritidae</taxon>
        <taxon>Bactrocera</taxon>
        <taxon>Bactrocera</taxon>
    </lineage>
</organism>
<dbReference type="InterPro" id="IPR001584">
    <property type="entry name" value="Integrase_cat-core"/>
</dbReference>